<gene>
    <name evidence="1" type="ORF">B0H16DRAFT_1330984</name>
</gene>
<reference evidence="1" key="1">
    <citation type="submission" date="2023-03" db="EMBL/GenBank/DDBJ databases">
        <title>Massive genome expansion in bonnet fungi (Mycena s.s.) driven by repeated elements and novel gene families across ecological guilds.</title>
        <authorList>
            <consortium name="Lawrence Berkeley National Laboratory"/>
            <person name="Harder C.B."/>
            <person name="Miyauchi S."/>
            <person name="Viragh M."/>
            <person name="Kuo A."/>
            <person name="Thoen E."/>
            <person name="Andreopoulos B."/>
            <person name="Lu D."/>
            <person name="Skrede I."/>
            <person name="Drula E."/>
            <person name="Henrissat B."/>
            <person name="Morin E."/>
            <person name="Kohler A."/>
            <person name="Barry K."/>
            <person name="LaButti K."/>
            <person name="Morin E."/>
            <person name="Salamov A."/>
            <person name="Lipzen A."/>
            <person name="Mereny Z."/>
            <person name="Hegedus B."/>
            <person name="Baldrian P."/>
            <person name="Stursova M."/>
            <person name="Weitz H."/>
            <person name="Taylor A."/>
            <person name="Grigoriev I.V."/>
            <person name="Nagy L.G."/>
            <person name="Martin F."/>
            <person name="Kauserud H."/>
        </authorList>
    </citation>
    <scope>NUCLEOTIDE SEQUENCE</scope>
    <source>
        <strain evidence="1">CBHHK182m</strain>
    </source>
</reference>
<name>A0AAD7MR84_9AGAR</name>
<proteinExistence type="predicted"/>
<dbReference type="EMBL" id="JARKIB010000173">
    <property type="protein sequence ID" value="KAJ7728387.1"/>
    <property type="molecule type" value="Genomic_DNA"/>
</dbReference>
<keyword evidence="2" id="KW-1185">Reference proteome</keyword>
<evidence type="ECO:0000313" key="1">
    <source>
        <dbReference type="EMBL" id="KAJ7728387.1"/>
    </source>
</evidence>
<sequence>MGDIVAIQAGNGDTRLFFQDSTGDILEWGVTGVFTTGHNEGSSVLVPANEVLPHTPIVAITANTAAYTAVRLYFLSPDYILSEYIWPTTIATSRIGFMGGPSCTACLTAQGIVASSSEVLYAMANAAFNQFRVGFISPGEPTTLSEAENLGSGWQVATYPN</sequence>
<protein>
    <submittedName>
        <fullName evidence="1">Uncharacterized protein</fullName>
    </submittedName>
</protein>
<accession>A0AAD7MR84</accession>
<comment type="caution">
    <text evidence="1">The sequence shown here is derived from an EMBL/GenBank/DDBJ whole genome shotgun (WGS) entry which is preliminary data.</text>
</comment>
<dbReference type="Gene3D" id="2.120.10.70">
    <property type="entry name" value="Fucose-specific lectin"/>
    <property type="match status" value="1"/>
</dbReference>
<dbReference type="Proteomes" id="UP001215598">
    <property type="component" value="Unassembled WGS sequence"/>
</dbReference>
<dbReference type="AlphaFoldDB" id="A0AAD7MR84"/>
<organism evidence="1 2">
    <name type="scientific">Mycena metata</name>
    <dbReference type="NCBI Taxonomy" id="1033252"/>
    <lineage>
        <taxon>Eukaryota</taxon>
        <taxon>Fungi</taxon>
        <taxon>Dikarya</taxon>
        <taxon>Basidiomycota</taxon>
        <taxon>Agaricomycotina</taxon>
        <taxon>Agaricomycetes</taxon>
        <taxon>Agaricomycetidae</taxon>
        <taxon>Agaricales</taxon>
        <taxon>Marasmiineae</taxon>
        <taxon>Mycenaceae</taxon>
        <taxon>Mycena</taxon>
    </lineage>
</organism>
<evidence type="ECO:0000313" key="2">
    <source>
        <dbReference type="Proteomes" id="UP001215598"/>
    </source>
</evidence>